<keyword evidence="1" id="KW-1133">Transmembrane helix</keyword>
<protein>
    <submittedName>
        <fullName evidence="2">Uncharacterized protein</fullName>
    </submittedName>
</protein>
<name>A0A6C0D7W9_9ZZZZ</name>
<reference evidence="2" key="1">
    <citation type="journal article" date="2020" name="Nature">
        <title>Giant virus diversity and host interactions through global metagenomics.</title>
        <authorList>
            <person name="Schulz F."/>
            <person name="Roux S."/>
            <person name="Paez-Espino D."/>
            <person name="Jungbluth S."/>
            <person name="Walsh D.A."/>
            <person name="Denef V.J."/>
            <person name="McMahon K.D."/>
            <person name="Konstantinidis K.T."/>
            <person name="Eloe-Fadrosh E.A."/>
            <person name="Kyrpides N.C."/>
            <person name="Woyke T."/>
        </authorList>
    </citation>
    <scope>NUCLEOTIDE SEQUENCE</scope>
    <source>
        <strain evidence="2">GVMAG-M-3300023174-129</strain>
    </source>
</reference>
<sequence>MKYMKIINKYVFPILIIILLIAFIIYASVKQKEGFCVCPSGSVLRNGGCYSCEAGFKLNNDYYNAHCSNGEEVRPPIIMPVKC</sequence>
<organism evidence="2">
    <name type="scientific">viral metagenome</name>
    <dbReference type="NCBI Taxonomy" id="1070528"/>
    <lineage>
        <taxon>unclassified sequences</taxon>
        <taxon>metagenomes</taxon>
        <taxon>organismal metagenomes</taxon>
    </lineage>
</organism>
<keyword evidence="1" id="KW-0472">Membrane</keyword>
<feature type="transmembrane region" description="Helical" evidence="1">
    <location>
        <begin position="12"/>
        <end position="29"/>
    </location>
</feature>
<evidence type="ECO:0000313" key="2">
    <source>
        <dbReference type="EMBL" id="QHT12234.1"/>
    </source>
</evidence>
<keyword evidence="1" id="KW-0812">Transmembrane</keyword>
<accession>A0A6C0D7W9</accession>
<dbReference type="EMBL" id="MN739542">
    <property type="protein sequence ID" value="QHT12234.1"/>
    <property type="molecule type" value="Genomic_DNA"/>
</dbReference>
<proteinExistence type="predicted"/>
<evidence type="ECO:0000256" key="1">
    <source>
        <dbReference type="SAM" id="Phobius"/>
    </source>
</evidence>
<dbReference type="AlphaFoldDB" id="A0A6C0D7W9"/>